<dbReference type="InterPro" id="IPR006059">
    <property type="entry name" value="SBP"/>
</dbReference>
<evidence type="ECO:0000313" key="6">
    <source>
        <dbReference type="EMBL" id="MBC5753456.1"/>
    </source>
</evidence>
<name>A0ABR7I953_9FIRM</name>
<evidence type="ECO:0000256" key="3">
    <source>
        <dbReference type="ARBA" id="ARBA00023136"/>
    </source>
</evidence>
<keyword evidence="4" id="KW-0564">Palmitate</keyword>
<dbReference type="EMBL" id="JACOQH010000003">
    <property type="protein sequence ID" value="MBC5753456.1"/>
    <property type="molecule type" value="Genomic_DNA"/>
</dbReference>
<dbReference type="SUPFAM" id="SSF53850">
    <property type="entry name" value="Periplasmic binding protein-like II"/>
    <property type="match status" value="1"/>
</dbReference>
<sequence length="447" mass="50578">MMKKIRNKKNQILIICCALLLVLTALLYSDSYQSLPVFQKKELTIGVFSDSYWEVQNGYSYQILEDAIQCFEQEHPGVNVEYVSGILKSDYSEWLSKQLISGDAPDVIFVLAEDFNDLAEIGALKDLSSFIEKDKDFDEEAFYASAYEYGQHEGKQYSLPYECAPKLMFVNKTILDAEGIAIPDDSWTWDEFYEICREVTKDTDGDGTVDQFGAVGYTWMDAFESNGIRLFNEKGTECDFADKNVEEALEFMERLYGLNGNYSPSTRDFDMGKVVFQPMSFSNYRAYKPYPLSVKKYSGFEWECIPMPAGPEGDNISTLDTLLVAMNENTKCPETAWDFIKVLTSNTEIQSEIFDYSEGVSVLKEVTESDQTLQQLIESSGESGGMNLAVLSDAVENAVIAPGFRGYDEAVAEVDKAVDSILTDSSNIRMDLIIWNRTINQYLKNRK</sequence>
<gene>
    <name evidence="6" type="ORF">H8Z76_05345</name>
</gene>
<dbReference type="RefSeq" id="WP_186981878.1">
    <property type="nucleotide sequence ID" value="NZ_JACOQH010000003.1"/>
</dbReference>
<dbReference type="PANTHER" id="PTHR43649">
    <property type="entry name" value="ARABINOSE-BINDING PROTEIN-RELATED"/>
    <property type="match status" value="1"/>
</dbReference>
<keyword evidence="2" id="KW-0732">Signal</keyword>
<organism evidence="6 7">
    <name type="scientific">Roseburia yibonii</name>
    <dbReference type="NCBI Taxonomy" id="2763063"/>
    <lineage>
        <taxon>Bacteria</taxon>
        <taxon>Bacillati</taxon>
        <taxon>Bacillota</taxon>
        <taxon>Clostridia</taxon>
        <taxon>Lachnospirales</taxon>
        <taxon>Lachnospiraceae</taxon>
        <taxon>Roseburia</taxon>
    </lineage>
</organism>
<dbReference type="Proteomes" id="UP000621540">
    <property type="component" value="Unassembled WGS sequence"/>
</dbReference>
<keyword evidence="3" id="KW-0472">Membrane</keyword>
<dbReference type="InterPro" id="IPR050490">
    <property type="entry name" value="Bact_solute-bd_prot1"/>
</dbReference>
<evidence type="ECO:0000256" key="1">
    <source>
        <dbReference type="ARBA" id="ARBA00022475"/>
    </source>
</evidence>
<accession>A0ABR7I953</accession>
<keyword evidence="7" id="KW-1185">Reference proteome</keyword>
<keyword evidence="1" id="KW-1003">Cell membrane</keyword>
<comment type="caution">
    <text evidence="6">The sequence shown here is derived from an EMBL/GenBank/DDBJ whole genome shotgun (WGS) entry which is preliminary data.</text>
</comment>
<dbReference type="CDD" id="cd13585">
    <property type="entry name" value="PBP2_TMBP_like"/>
    <property type="match status" value="1"/>
</dbReference>
<proteinExistence type="predicted"/>
<evidence type="ECO:0000256" key="4">
    <source>
        <dbReference type="ARBA" id="ARBA00023139"/>
    </source>
</evidence>
<protein>
    <submittedName>
        <fullName evidence="6">Sugar ABC transporter substrate-binding protein</fullName>
    </submittedName>
</protein>
<dbReference type="Gene3D" id="3.40.190.10">
    <property type="entry name" value="Periplasmic binding protein-like II"/>
    <property type="match status" value="1"/>
</dbReference>
<reference evidence="6 7" key="1">
    <citation type="submission" date="2020-08" db="EMBL/GenBank/DDBJ databases">
        <title>Genome public.</title>
        <authorList>
            <person name="Liu C."/>
            <person name="Sun Q."/>
        </authorList>
    </citation>
    <scope>NUCLEOTIDE SEQUENCE [LARGE SCALE GENOMIC DNA]</scope>
    <source>
        <strain evidence="6 7">BX0805</strain>
    </source>
</reference>
<evidence type="ECO:0000313" key="7">
    <source>
        <dbReference type="Proteomes" id="UP000621540"/>
    </source>
</evidence>
<evidence type="ECO:0000256" key="5">
    <source>
        <dbReference type="ARBA" id="ARBA00023288"/>
    </source>
</evidence>
<dbReference type="Pfam" id="PF01547">
    <property type="entry name" value="SBP_bac_1"/>
    <property type="match status" value="1"/>
</dbReference>
<dbReference type="PANTHER" id="PTHR43649:SF33">
    <property type="entry name" value="POLYGALACTURONAN_RHAMNOGALACTURONAN-BINDING PROTEIN YTCQ"/>
    <property type="match status" value="1"/>
</dbReference>
<keyword evidence="5" id="KW-0449">Lipoprotein</keyword>
<evidence type="ECO:0000256" key="2">
    <source>
        <dbReference type="ARBA" id="ARBA00022729"/>
    </source>
</evidence>